<evidence type="ECO:0000259" key="6">
    <source>
        <dbReference type="PROSITE" id="PS50097"/>
    </source>
</evidence>
<dbReference type="STRING" id="218851.A0A2G5E7H0"/>
<keyword evidence="8" id="KW-1185">Reference proteome</keyword>
<gene>
    <name evidence="7" type="ORF">AQUCO_01100389v1</name>
</gene>
<evidence type="ECO:0000313" key="7">
    <source>
        <dbReference type="EMBL" id="PIA51507.1"/>
    </source>
</evidence>
<dbReference type="AlphaFoldDB" id="A0A2G5E7H0"/>
<dbReference type="OrthoDB" id="6359816at2759"/>
<dbReference type="InterPro" id="IPR011333">
    <property type="entry name" value="SKP1/BTB/POZ_sf"/>
</dbReference>
<evidence type="ECO:0000256" key="3">
    <source>
        <dbReference type="ARBA" id="ARBA00022771"/>
    </source>
</evidence>
<dbReference type="GO" id="GO:0042542">
    <property type="term" value="P:response to hydrogen peroxide"/>
    <property type="evidence" value="ECO:0007669"/>
    <property type="project" value="UniProtKB-ARBA"/>
</dbReference>
<dbReference type="SMART" id="SM00225">
    <property type="entry name" value="BTB"/>
    <property type="match status" value="1"/>
</dbReference>
<dbReference type="GO" id="GO:0009751">
    <property type="term" value="P:response to salicylic acid"/>
    <property type="evidence" value="ECO:0007669"/>
    <property type="project" value="UniProtKB-ARBA"/>
</dbReference>
<keyword evidence="4" id="KW-0833">Ubl conjugation pathway</keyword>
<accession>A0A2G5E7H0</accession>
<evidence type="ECO:0000256" key="2">
    <source>
        <dbReference type="ARBA" id="ARBA00022723"/>
    </source>
</evidence>
<dbReference type="Gene3D" id="1.25.40.420">
    <property type="match status" value="1"/>
</dbReference>
<dbReference type="GO" id="GO:0008270">
    <property type="term" value="F:zinc ion binding"/>
    <property type="evidence" value="ECO:0007669"/>
    <property type="project" value="UniProtKB-KW"/>
</dbReference>
<keyword evidence="2" id="KW-0479">Metal-binding</keyword>
<dbReference type="SUPFAM" id="SSF57933">
    <property type="entry name" value="TAZ domain"/>
    <property type="match status" value="1"/>
</dbReference>
<dbReference type="GO" id="GO:0009725">
    <property type="term" value="P:response to hormone"/>
    <property type="evidence" value="ECO:0007669"/>
    <property type="project" value="UniProtKB-ARBA"/>
</dbReference>
<reference evidence="7 8" key="1">
    <citation type="submission" date="2017-09" db="EMBL/GenBank/DDBJ databases">
        <title>WGS assembly of Aquilegia coerulea Goldsmith.</title>
        <authorList>
            <person name="Hodges S."/>
            <person name="Kramer E."/>
            <person name="Nordborg M."/>
            <person name="Tomkins J."/>
            <person name="Borevitz J."/>
            <person name="Derieg N."/>
            <person name="Yan J."/>
            <person name="Mihaltcheva S."/>
            <person name="Hayes R.D."/>
            <person name="Rokhsar D."/>
        </authorList>
    </citation>
    <scope>NUCLEOTIDE SEQUENCE [LARGE SCALE GENOMIC DNA]</scope>
    <source>
        <strain evidence="8">cv. Goldsmith</strain>
    </source>
</reference>
<dbReference type="InterPro" id="IPR000210">
    <property type="entry name" value="BTB/POZ_dom"/>
</dbReference>
<dbReference type="FunCoup" id="A0A2G5E7H0">
    <property type="interactions" value="17"/>
</dbReference>
<dbReference type="SUPFAM" id="SSF54695">
    <property type="entry name" value="POZ domain"/>
    <property type="match status" value="1"/>
</dbReference>
<organism evidence="7 8">
    <name type="scientific">Aquilegia coerulea</name>
    <name type="common">Rocky mountain columbine</name>
    <dbReference type="NCBI Taxonomy" id="218851"/>
    <lineage>
        <taxon>Eukaryota</taxon>
        <taxon>Viridiplantae</taxon>
        <taxon>Streptophyta</taxon>
        <taxon>Embryophyta</taxon>
        <taxon>Tracheophyta</taxon>
        <taxon>Spermatophyta</taxon>
        <taxon>Magnoliopsida</taxon>
        <taxon>Ranunculales</taxon>
        <taxon>Ranunculaceae</taxon>
        <taxon>Thalictroideae</taxon>
        <taxon>Aquilegia</taxon>
    </lineage>
</organism>
<dbReference type="FunFam" id="1.20.1020.10:FF:000007">
    <property type="entry name" value="BTB/POZ and TAZ domain-containing protein 2"/>
    <property type="match status" value="1"/>
</dbReference>
<dbReference type="Pfam" id="PF02135">
    <property type="entry name" value="zf-TAZ"/>
    <property type="match status" value="1"/>
</dbReference>
<dbReference type="PROSITE" id="PS50097">
    <property type="entry name" value="BTB"/>
    <property type="match status" value="1"/>
</dbReference>
<evidence type="ECO:0000256" key="5">
    <source>
        <dbReference type="ARBA" id="ARBA00022833"/>
    </source>
</evidence>
<dbReference type="Gene3D" id="3.30.710.10">
    <property type="entry name" value="Potassium Channel Kv1.1, Chain A"/>
    <property type="match status" value="1"/>
</dbReference>
<evidence type="ECO:0000313" key="8">
    <source>
        <dbReference type="Proteomes" id="UP000230069"/>
    </source>
</evidence>
<dbReference type="InterPro" id="IPR000197">
    <property type="entry name" value="Znf_TAZ"/>
</dbReference>
<dbReference type="SMART" id="SM00551">
    <property type="entry name" value="ZnF_TAZ"/>
    <property type="match status" value="1"/>
</dbReference>
<name>A0A2G5E7H0_AQUCA</name>
<protein>
    <recommendedName>
        <fullName evidence="6">BTB domain-containing protein</fullName>
    </recommendedName>
</protein>
<dbReference type="PANTHER" id="PTHR46287">
    <property type="entry name" value="BTB/POZ AND TAZ DOMAIN-CONTAINING PROTEIN 3-RELATED"/>
    <property type="match status" value="1"/>
</dbReference>
<dbReference type="InParanoid" id="A0A2G5E7H0"/>
<proteinExistence type="predicted"/>
<dbReference type="InterPro" id="IPR044513">
    <property type="entry name" value="BT1/2/3/4/5"/>
</dbReference>
<dbReference type="CDD" id="cd14733">
    <property type="entry name" value="BACK"/>
    <property type="match status" value="1"/>
</dbReference>
<evidence type="ECO:0000256" key="1">
    <source>
        <dbReference type="ARBA" id="ARBA00004906"/>
    </source>
</evidence>
<dbReference type="PANTHER" id="PTHR46287:SF4">
    <property type="entry name" value="BTB_POZ AND TAZ DOMAIN-CONTAINING PROTEIN 2"/>
    <property type="match status" value="1"/>
</dbReference>
<dbReference type="FunFam" id="1.25.40.420:FF:000012">
    <property type="entry name" value="BTB/POZ and TAZ domain-containing protein 2"/>
    <property type="match status" value="1"/>
</dbReference>
<dbReference type="GO" id="GO:0005634">
    <property type="term" value="C:nucleus"/>
    <property type="evidence" value="ECO:0007669"/>
    <property type="project" value="TreeGrafter"/>
</dbReference>
<dbReference type="InterPro" id="IPR035898">
    <property type="entry name" value="TAZ_dom_sf"/>
</dbReference>
<comment type="pathway">
    <text evidence="1">Protein modification; protein ubiquitination.</text>
</comment>
<keyword evidence="3" id="KW-0863">Zinc-finger</keyword>
<dbReference type="Proteomes" id="UP000230069">
    <property type="component" value="Unassembled WGS sequence"/>
</dbReference>
<dbReference type="EMBL" id="KZ305028">
    <property type="protein sequence ID" value="PIA51507.1"/>
    <property type="molecule type" value="Genomic_DNA"/>
</dbReference>
<dbReference type="GO" id="GO:0005516">
    <property type="term" value="F:calmodulin binding"/>
    <property type="evidence" value="ECO:0007669"/>
    <property type="project" value="UniProtKB-ARBA"/>
</dbReference>
<evidence type="ECO:0000256" key="4">
    <source>
        <dbReference type="ARBA" id="ARBA00022786"/>
    </source>
</evidence>
<feature type="domain" description="BTB" evidence="6">
    <location>
        <begin position="44"/>
        <end position="113"/>
    </location>
</feature>
<dbReference type="Gene3D" id="1.20.1020.10">
    <property type="entry name" value="TAZ domain"/>
    <property type="match status" value="1"/>
</dbReference>
<dbReference type="Pfam" id="PF00651">
    <property type="entry name" value="BTB"/>
    <property type="match status" value="1"/>
</dbReference>
<dbReference type="GO" id="GO:0006355">
    <property type="term" value="P:regulation of DNA-templated transcription"/>
    <property type="evidence" value="ECO:0007669"/>
    <property type="project" value="UniProtKB-ARBA"/>
</dbReference>
<keyword evidence="5" id="KW-0862">Zinc</keyword>
<sequence length="365" mass="41863">MKTTHTQDTNETMTISPASFSDEMYGLRPLSIGVHKSSIEAPEADVRIVTSGGLSIPAHSSVLASASRVMEKILDQPRKYRNSNKIIQILGVTNEAVVTFVRFLYSSRCSEEDIEMFGMHLLALSHVYSVSKLKQRCTKGLAGRLTIENVIDVLQLARLCDAPDLYIKCMKYVSKQFKAVEMTEGWKFLHNHDPWLELEILQYLDEVDLREKRRRKNKKEQSLYLQLSEAMDCLEHICTEGCTNVGPYDMDPIKSKTKKPCSKFSTCQGLQLLIRHFATCTKRVNGGCSRCKRMWQLLRLHSSMCDEPDHCRVPLCRQFKLKMGQDRKGDDARWRLLVRKVVSAKVLSSLSMAKRMRCPSWPRHK</sequence>